<evidence type="ECO:0000313" key="3">
    <source>
        <dbReference type="EMBL" id="RGP64382.1"/>
    </source>
</evidence>
<dbReference type="Proteomes" id="UP000266234">
    <property type="component" value="Unassembled WGS sequence"/>
</dbReference>
<keyword evidence="4" id="KW-1185">Reference proteome</keyword>
<sequence>MSMLSAEVTEWGQTPKSVNVVPPQAPVHDNETEIRVLATGLHQLVRSRAAGKHYTATELPHRPGVDGVGINVSTGKKVYFSLLGTKQGSYAEIVNAPTRSIVELPDGVDPVVAAAMINPVMASWMALRKRAGLQDGKGFKVFINGVTTASGKIAIKVSRHLGATSVVGSARNKEALSKLDLDASVVLTDAPTETDFSAAADADIVLDFLYGPWPNAFLLSPSTAAATNAITWINIGSMAGDGGDISAMGLRRRDVTVRGSGPGSWDPKELGAETVGMLKVLVGVGSEGLKKYRLDDVEKGWEDKGRDRVVFVLGEESEKLKE</sequence>
<dbReference type="SMART" id="SM00829">
    <property type="entry name" value="PKS_ER"/>
    <property type="match status" value="1"/>
</dbReference>
<dbReference type="GO" id="GO:0016491">
    <property type="term" value="F:oxidoreductase activity"/>
    <property type="evidence" value="ECO:0007669"/>
    <property type="project" value="InterPro"/>
</dbReference>
<reference evidence="3 4" key="1">
    <citation type="journal article" date="2018" name="PLoS Pathog.">
        <title>Evolution of structural diversity of trichothecenes, a family of toxins produced by plant pathogenic and entomopathogenic fungi.</title>
        <authorList>
            <person name="Proctor R.H."/>
            <person name="McCormick S.P."/>
            <person name="Kim H.S."/>
            <person name="Cardoza R.E."/>
            <person name="Stanley A.M."/>
            <person name="Lindo L."/>
            <person name="Kelly A."/>
            <person name="Brown D.W."/>
            <person name="Lee T."/>
            <person name="Vaughan M.M."/>
            <person name="Alexander N.J."/>
            <person name="Busman M."/>
            <person name="Gutierrez S."/>
        </authorList>
    </citation>
    <scope>NUCLEOTIDE SEQUENCE [LARGE SCALE GENOMIC DNA]</scope>
    <source>
        <strain evidence="3 4">NRRL 20695</strain>
    </source>
</reference>
<dbReference type="InterPro" id="IPR020843">
    <property type="entry name" value="ER"/>
</dbReference>
<dbReference type="PANTHER" id="PTHR43677">
    <property type="entry name" value="SHORT-CHAIN DEHYDROGENASE/REDUCTASE"/>
    <property type="match status" value="1"/>
</dbReference>
<dbReference type="AlphaFoldDB" id="A0A395RX12"/>
<dbReference type="InterPro" id="IPR011032">
    <property type="entry name" value="GroES-like_sf"/>
</dbReference>
<evidence type="ECO:0000259" key="2">
    <source>
        <dbReference type="SMART" id="SM00829"/>
    </source>
</evidence>
<name>A0A395RX12_9HYPO</name>
<dbReference type="InterPro" id="IPR036291">
    <property type="entry name" value="NAD(P)-bd_dom_sf"/>
</dbReference>
<dbReference type="SUPFAM" id="SSF51735">
    <property type="entry name" value="NAD(P)-binding Rossmann-fold domains"/>
    <property type="match status" value="1"/>
</dbReference>
<comment type="caution">
    <text evidence="3">The sequence shown here is derived from an EMBL/GenBank/DDBJ whole genome shotgun (WGS) entry which is preliminary data.</text>
</comment>
<feature type="domain" description="Enoyl reductase (ER)" evidence="2">
    <location>
        <begin position="12"/>
        <end position="282"/>
    </location>
</feature>
<proteinExistence type="predicted"/>
<protein>
    <submittedName>
        <fullName evidence="3">Dehydrogenase protein</fullName>
    </submittedName>
</protein>
<dbReference type="Gene3D" id="3.90.180.10">
    <property type="entry name" value="Medium-chain alcohol dehydrogenases, catalytic domain"/>
    <property type="match status" value="1"/>
</dbReference>
<evidence type="ECO:0000256" key="1">
    <source>
        <dbReference type="SAM" id="MobiDB-lite"/>
    </source>
</evidence>
<organism evidence="3 4">
    <name type="scientific">Fusarium longipes</name>
    <dbReference type="NCBI Taxonomy" id="694270"/>
    <lineage>
        <taxon>Eukaryota</taxon>
        <taxon>Fungi</taxon>
        <taxon>Dikarya</taxon>
        <taxon>Ascomycota</taxon>
        <taxon>Pezizomycotina</taxon>
        <taxon>Sordariomycetes</taxon>
        <taxon>Hypocreomycetidae</taxon>
        <taxon>Hypocreales</taxon>
        <taxon>Nectriaceae</taxon>
        <taxon>Fusarium</taxon>
    </lineage>
</organism>
<dbReference type="InterPro" id="IPR051397">
    <property type="entry name" value="Zn-ADH-like_protein"/>
</dbReference>
<dbReference type="OrthoDB" id="809632at2759"/>
<evidence type="ECO:0000313" key="4">
    <source>
        <dbReference type="Proteomes" id="UP000266234"/>
    </source>
</evidence>
<accession>A0A395RX12</accession>
<dbReference type="Gene3D" id="3.40.50.720">
    <property type="entry name" value="NAD(P)-binding Rossmann-like Domain"/>
    <property type="match status" value="1"/>
</dbReference>
<gene>
    <name evidence="3" type="ORF">FLONG3_9569</name>
</gene>
<feature type="region of interest" description="Disordered" evidence="1">
    <location>
        <begin position="1"/>
        <end position="25"/>
    </location>
</feature>
<dbReference type="EMBL" id="PXOG01000253">
    <property type="protein sequence ID" value="RGP64382.1"/>
    <property type="molecule type" value="Genomic_DNA"/>
</dbReference>
<dbReference type="SUPFAM" id="SSF50129">
    <property type="entry name" value="GroES-like"/>
    <property type="match status" value="1"/>
</dbReference>
<dbReference type="STRING" id="694270.A0A395RX12"/>
<dbReference type="PANTHER" id="PTHR43677:SF11">
    <property type="entry name" value="ZINC-CONTAINING ALCOHOL DEHYDROGENASE"/>
    <property type="match status" value="1"/>
</dbReference>